<dbReference type="EMBL" id="JAQQBR010001831">
    <property type="protein sequence ID" value="KAK0167762.1"/>
    <property type="molecule type" value="Genomic_DNA"/>
</dbReference>
<dbReference type="Gene3D" id="1.10.10.60">
    <property type="entry name" value="Homeodomain-like"/>
    <property type="match status" value="1"/>
</dbReference>
<protein>
    <recommendedName>
        <fullName evidence="2">Myb/SANT-like DNA-binding domain-containing protein</fullName>
    </recommendedName>
</protein>
<evidence type="ECO:0000313" key="4">
    <source>
        <dbReference type="Proteomes" id="UP001168972"/>
    </source>
</evidence>
<name>A0AA39FDV8_MICHY</name>
<feature type="region of interest" description="Disordered" evidence="1">
    <location>
        <begin position="9"/>
        <end position="33"/>
    </location>
</feature>
<gene>
    <name evidence="3" type="ORF">PV327_001626</name>
</gene>
<reference evidence="3" key="1">
    <citation type="journal article" date="2023" name="bioRxiv">
        <title>Scaffold-level genome assemblies of two parasitoid biocontrol wasps reveal the parthenogenesis mechanism and an associated novel virus.</title>
        <authorList>
            <person name="Inwood S."/>
            <person name="Skelly J."/>
            <person name="Guhlin J."/>
            <person name="Harrop T."/>
            <person name="Goldson S."/>
            <person name="Dearden P."/>
        </authorList>
    </citation>
    <scope>NUCLEOTIDE SEQUENCE</scope>
    <source>
        <strain evidence="3">Lincoln</strain>
        <tissue evidence="3">Whole body</tissue>
    </source>
</reference>
<dbReference type="Pfam" id="PF13837">
    <property type="entry name" value="Myb_DNA-bind_4"/>
    <property type="match status" value="1"/>
</dbReference>
<evidence type="ECO:0000256" key="1">
    <source>
        <dbReference type="SAM" id="MobiDB-lite"/>
    </source>
</evidence>
<dbReference type="InterPro" id="IPR044822">
    <property type="entry name" value="Myb_DNA-bind_4"/>
</dbReference>
<organism evidence="3 4">
    <name type="scientific">Microctonus hyperodae</name>
    <name type="common">Parasitoid wasp</name>
    <dbReference type="NCBI Taxonomy" id="165561"/>
    <lineage>
        <taxon>Eukaryota</taxon>
        <taxon>Metazoa</taxon>
        <taxon>Ecdysozoa</taxon>
        <taxon>Arthropoda</taxon>
        <taxon>Hexapoda</taxon>
        <taxon>Insecta</taxon>
        <taxon>Pterygota</taxon>
        <taxon>Neoptera</taxon>
        <taxon>Endopterygota</taxon>
        <taxon>Hymenoptera</taxon>
        <taxon>Apocrita</taxon>
        <taxon>Ichneumonoidea</taxon>
        <taxon>Braconidae</taxon>
        <taxon>Euphorinae</taxon>
        <taxon>Microctonus</taxon>
    </lineage>
</organism>
<keyword evidence="4" id="KW-1185">Reference proteome</keyword>
<dbReference type="AlphaFoldDB" id="A0AA39FDV8"/>
<dbReference type="PANTHER" id="PTHR47595:SF1">
    <property type="entry name" value="MYB_SANT-LIKE DNA-BINDING DOMAIN-CONTAINING PROTEIN"/>
    <property type="match status" value="1"/>
</dbReference>
<evidence type="ECO:0000313" key="3">
    <source>
        <dbReference type="EMBL" id="KAK0167762.1"/>
    </source>
</evidence>
<dbReference type="PANTHER" id="PTHR47595">
    <property type="entry name" value="HEAT SHOCK 70 KDA PROTEIN 14"/>
    <property type="match status" value="1"/>
</dbReference>
<accession>A0AA39FDV8</accession>
<sequence>MFFATQLLRSATEQNQEQESQASTSTTHVEHDENTSIILIDEESFEEATTETQEFEGNAEGRVSLYRWTPPCVLLLLETYRSMEGILNKGKISQKKFWSKISEELKTKGYDVTGPQCHSKLRSLKKTYKSTKDYNQKSGNNRKTWQFYEVTWCDPVAVASSTGLSTIKLETTVSAVDWDSGCSTKSRKTSIATLFQKRLEQKKDHEESKKKETQ</sequence>
<evidence type="ECO:0000259" key="2">
    <source>
        <dbReference type="Pfam" id="PF13837"/>
    </source>
</evidence>
<dbReference type="Proteomes" id="UP001168972">
    <property type="component" value="Unassembled WGS sequence"/>
</dbReference>
<feature type="domain" description="Myb/SANT-like DNA-binding" evidence="2">
    <location>
        <begin position="67"/>
        <end position="149"/>
    </location>
</feature>
<comment type="caution">
    <text evidence="3">The sequence shown here is derived from an EMBL/GenBank/DDBJ whole genome shotgun (WGS) entry which is preliminary data.</text>
</comment>
<proteinExistence type="predicted"/>
<reference evidence="3" key="2">
    <citation type="submission" date="2023-03" db="EMBL/GenBank/DDBJ databases">
        <authorList>
            <person name="Inwood S.N."/>
            <person name="Skelly J.G."/>
            <person name="Guhlin J."/>
            <person name="Harrop T.W.R."/>
            <person name="Goldson S.G."/>
            <person name="Dearden P.K."/>
        </authorList>
    </citation>
    <scope>NUCLEOTIDE SEQUENCE</scope>
    <source>
        <strain evidence="3">Lincoln</strain>
        <tissue evidence="3">Whole body</tissue>
    </source>
</reference>
<feature type="compositionally biased region" description="Polar residues" evidence="1">
    <location>
        <begin position="9"/>
        <end position="27"/>
    </location>
</feature>